<dbReference type="GeneID" id="30209743"/>
<gene>
    <name evidence="3" type="ORF">I302_05344</name>
    <name evidence="4" type="ORF">I302_106219</name>
</gene>
<accession>A0A1B9G3D1</accession>
<feature type="chain" id="PRO_5042334797" evidence="2">
    <location>
        <begin position="20"/>
        <end position="254"/>
    </location>
</feature>
<dbReference type="KEGG" id="kbi:30209743"/>
<reference evidence="4" key="4">
    <citation type="submission" date="2024-02" db="EMBL/GenBank/DDBJ databases">
        <title>Comparative genomics of Cryptococcus and Kwoniella reveals pathogenesis evolution and contrasting modes of karyotype evolution via chromosome fusion or intercentromeric recombination.</title>
        <authorList>
            <person name="Coelho M.A."/>
            <person name="David-Palma M."/>
            <person name="Shea T."/>
            <person name="Bowers K."/>
            <person name="McGinley-Smith S."/>
            <person name="Mohammad A.W."/>
            <person name="Gnirke A."/>
            <person name="Yurkov A.M."/>
            <person name="Nowrousian M."/>
            <person name="Sun S."/>
            <person name="Cuomo C.A."/>
            <person name="Heitman J."/>
        </authorList>
    </citation>
    <scope>NUCLEOTIDE SEQUENCE</scope>
    <source>
        <strain evidence="4">CBS 10118</strain>
    </source>
</reference>
<dbReference type="VEuPathDB" id="FungiDB:I302_05344"/>
<dbReference type="Proteomes" id="UP000092730">
    <property type="component" value="Chromosome 4"/>
</dbReference>
<reference evidence="4" key="2">
    <citation type="submission" date="2013-07" db="EMBL/GenBank/DDBJ databases">
        <authorList>
            <consortium name="The Broad Institute Genome Sequencing Platform"/>
            <person name="Cuomo C."/>
            <person name="Litvintseva A."/>
            <person name="Chen Y."/>
            <person name="Heitman J."/>
            <person name="Sun S."/>
            <person name="Springer D."/>
            <person name="Dromer F."/>
            <person name="Young S.K."/>
            <person name="Zeng Q."/>
            <person name="Gargeya S."/>
            <person name="Fitzgerald M."/>
            <person name="Abouelleil A."/>
            <person name="Alvarado L."/>
            <person name="Berlin A.M."/>
            <person name="Chapman S.B."/>
            <person name="Dewar J."/>
            <person name="Goldberg J."/>
            <person name="Griggs A."/>
            <person name="Gujja S."/>
            <person name="Hansen M."/>
            <person name="Howarth C."/>
            <person name="Imamovic A."/>
            <person name="Larimer J."/>
            <person name="McCowan C."/>
            <person name="Murphy C."/>
            <person name="Pearson M."/>
            <person name="Priest M."/>
            <person name="Roberts A."/>
            <person name="Saif S."/>
            <person name="Shea T."/>
            <person name="Sykes S."/>
            <person name="Wortman J."/>
            <person name="Nusbaum C."/>
            <person name="Birren B."/>
        </authorList>
    </citation>
    <scope>NUCLEOTIDE SEQUENCE</scope>
    <source>
        <strain evidence="4">CBS 10118</strain>
    </source>
</reference>
<dbReference type="OrthoDB" id="2576419at2759"/>
<keyword evidence="2" id="KW-0732">Signal</keyword>
<feature type="compositionally biased region" description="Low complexity" evidence="1">
    <location>
        <begin position="21"/>
        <end position="31"/>
    </location>
</feature>
<dbReference type="EMBL" id="KI894021">
    <property type="protein sequence ID" value="OCF25524.1"/>
    <property type="molecule type" value="Genomic_DNA"/>
</dbReference>
<evidence type="ECO:0000256" key="2">
    <source>
        <dbReference type="SAM" id="SignalP"/>
    </source>
</evidence>
<dbReference type="AlphaFoldDB" id="A0A1B9G3D1"/>
<organism evidence="3">
    <name type="scientific">Kwoniella bestiolae CBS 10118</name>
    <dbReference type="NCBI Taxonomy" id="1296100"/>
    <lineage>
        <taxon>Eukaryota</taxon>
        <taxon>Fungi</taxon>
        <taxon>Dikarya</taxon>
        <taxon>Basidiomycota</taxon>
        <taxon>Agaricomycotina</taxon>
        <taxon>Tremellomycetes</taxon>
        <taxon>Tremellales</taxon>
        <taxon>Cryptococcaceae</taxon>
        <taxon>Kwoniella</taxon>
    </lineage>
</organism>
<feature type="compositionally biased region" description="Low complexity" evidence="1">
    <location>
        <begin position="172"/>
        <end position="197"/>
    </location>
</feature>
<evidence type="ECO:0000313" key="5">
    <source>
        <dbReference type="Proteomes" id="UP000092730"/>
    </source>
</evidence>
<feature type="region of interest" description="Disordered" evidence="1">
    <location>
        <begin position="21"/>
        <end position="40"/>
    </location>
</feature>
<dbReference type="EMBL" id="CP144544">
    <property type="protein sequence ID" value="WVW84189.1"/>
    <property type="molecule type" value="Genomic_DNA"/>
</dbReference>
<dbReference type="RefSeq" id="XP_019046594.1">
    <property type="nucleotide sequence ID" value="XM_019191964.1"/>
</dbReference>
<keyword evidence="5" id="KW-1185">Reference proteome</keyword>
<sequence>MQKIALLLSLIPLLTQVTAQNPAQNQSQPQQGEGGGPDLSQFPEWITNDYECVIGCLSGFNDTLTTIPQPDMEGAAYKCAAEKCAGDGTGNYYQTLYYIQLFYATGSIYEWSESAPEGYKHATFNNGQEAQASASEAQATATDPWAADAAEKTGGAAAVEGVSTAPGVTGTSDAGLAGQGASASGTAKSAATSSPASDGASNGTKVGNGTDDGNSSSGALAVRFSGMGGMGVRSLVGLMVGVVSVALGGVLTGL</sequence>
<feature type="region of interest" description="Disordered" evidence="1">
    <location>
        <begin position="170"/>
        <end position="215"/>
    </location>
</feature>
<reference evidence="3" key="1">
    <citation type="submission" date="2013-07" db="EMBL/GenBank/DDBJ databases">
        <title>The Genome Sequence of Cryptococcus bestiolae CBS10118.</title>
        <authorList>
            <consortium name="The Broad Institute Genome Sequencing Platform"/>
            <person name="Cuomo C."/>
            <person name="Litvintseva A."/>
            <person name="Chen Y."/>
            <person name="Heitman J."/>
            <person name="Sun S."/>
            <person name="Springer D."/>
            <person name="Dromer F."/>
            <person name="Young S.K."/>
            <person name="Zeng Q."/>
            <person name="Gargeya S."/>
            <person name="Fitzgerald M."/>
            <person name="Abouelleil A."/>
            <person name="Alvarado L."/>
            <person name="Berlin A.M."/>
            <person name="Chapman S.B."/>
            <person name="Dewar J."/>
            <person name="Goldberg J."/>
            <person name="Griggs A."/>
            <person name="Gujja S."/>
            <person name="Hansen M."/>
            <person name="Howarth C."/>
            <person name="Imamovic A."/>
            <person name="Larimer J."/>
            <person name="McCowan C."/>
            <person name="Murphy C."/>
            <person name="Pearson M."/>
            <person name="Priest M."/>
            <person name="Roberts A."/>
            <person name="Saif S."/>
            <person name="Shea T."/>
            <person name="Sykes S."/>
            <person name="Wortman J."/>
            <person name="Nusbaum C."/>
            <person name="Birren B."/>
        </authorList>
    </citation>
    <scope>NUCLEOTIDE SEQUENCE [LARGE SCALE GENOMIC DNA]</scope>
    <source>
        <strain evidence="3">CBS 10118</strain>
    </source>
</reference>
<feature type="region of interest" description="Disordered" evidence="1">
    <location>
        <begin position="130"/>
        <end position="153"/>
    </location>
</feature>
<evidence type="ECO:0000313" key="3">
    <source>
        <dbReference type="EMBL" id="OCF25524.1"/>
    </source>
</evidence>
<evidence type="ECO:0000256" key="1">
    <source>
        <dbReference type="SAM" id="MobiDB-lite"/>
    </source>
</evidence>
<feature type="signal peptide" evidence="2">
    <location>
        <begin position="1"/>
        <end position="19"/>
    </location>
</feature>
<name>A0A1B9G3D1_9TREE</name>
<evidence type="ECO:0000313" key="4">
    <source>
        <dbReference type="EMBL" id="WVW84189.1"/>
    </source>
</evidence>
<reference evidence="3" key="3">
    <citation type="submission" date="2014-01" db="EMBL/GenBank/DDBJ databases">
        <title>Evolution of pathogenesis and genome organization in the Tremellales.</title>
        <authorList>
            <person name="Cuomo C."/>
            <person name="Litvintseva A."/>
            <person name="Heitman J."/>
            <person name="Chen Y."/>
            <person name="Sun S."/>
            <person name="Springer D."/>
            <person name="Dromer F."/>
            <person name="Young S."/>
            <person name="Zeng Q."/>
            <person name="Chapman S."/>
            <person name="Gujja S."/>
            <person name="Saif S."/>
            <person name="Birren B."/>
        </authorList>
    </citation>
    <scope>NUCLEOTIDE SEQUENCE</scope>
    <source>
        <strain evidence="3">CBS 10118</strain>
    </source>
</reference>
<protein>
    <submittedName>
        <fullName evidence="3">Uncharacterized protein</fullName>
    </submittedName>
</protein>
<proteinExistence type="predicted"/>